<evidence type="ECO:0000256" key="1">
    <source>
        <dbReference type="ARBA" id="ARBA00002512"/>
    </source>
</evidence>
<reference evidence="12 13" key="1">
    <citation type="journal article" date="2024" name="Front Chem Biol">
        <title>Unveiling the potential of Daldinia eschscholtzii MFLUCC 19-0629 through bioactivity and bioinformatics studies for enhanced sustainable agriculture production.</title>
        <authorList>
            <person name="Brooks S."/>
            <person name="Weaver J.A."/>
            <person name="Klomchit A."/>
            <person name="Alharthi S.A."/>
            <person name="Onlamun T."/>
            <person name="Nurani R."/>
            <person name="Vong T.K."/>
            <person name="Alberti F."/>
            <person name="Greco C."/>
        </authorList>
    </citation>
    <scope>NUCLEOTIDE SEQUENCE [LARGE SCALE GENOMIC DNA]</scope>
    <source>
        <strain evidence="12">MFLUCC 19-0629</strain>
    </source>
</reference>
<keyword evidence="9" id="KW-0325">Glycoprotein</keyword>
<dbReference type="PANTHER" id="PTHR31030">
    <property type="entry name" value="PLASMA MEMBRANE FUSION PROTEIN PRM1"/>
    <property type="match status" value="1"/>
</dbReference>
<feature type="transmembrane region" description="Helical" evidence="10">
    <location>
        <begin position="62"/>
        <end position="80"/>
    </location>
</feature>
<dbReference type="PANTHER" id="PTHR31030:SF1">
    <property type="entry name" value="PLASMA MEMBRANE FUSION PROTEIN PRM1"/>
    <property type="match status" value="1"/>
</dbReference>
<feature type="transmembrane region" description="Helical" evidence="10">
    <location>
        <begin position="384"/>
        <end position="404"/>
    </location>
</feature>
<keyword evidence="5 10" id="KW-0812">Transmembrane</keyword>
<feature type="transmembrane region" description="Helical" evidence="10">
    <location>
        <begin position="145"/>
        <end position="169"/>
    </location>
</feature>
<evidence type="ECO:0000256" key="6">
    <source>
        <dbReference type="ARBA" id="ARBA00022971"/>
    </source>
</evidence>
<gene>
    <name evidence="12" type="ORF">Daesc_002658</name>
</gene>
<keyword evidence="6 10" id="KW-0184">Conjugation</keyword>
<comment type="caution">
    <text evidence="12">The sequence shown here is derived from an EMBL/GenBank/DDBJ whole genome shotgun (WGS) entry which is preliminary data.</text>
</comment>
<feature type="compositionally biased region" description="Basic and acidic residues" evidence="11">
    <location>
        <begin position="787"/>
        <end position="798"/>
    </location>
</feature>
<organism evidence="12 13">
    <name type="scientific">Daldinia eschscholtzii</name>
    <dbReference type="NCBI Taxonomy" id="292717"/>
    <lineage>
        <taxon>Eukaryota</taxon>
        <taxon>Fungi</taxon>
        <taxon>Dikarya</taxon>
        <taxon>Ascomycota</taxon>
        <taxon>Pezizomycotina</taxon>
        <taxon>Sordariomycetes</taxon>
        <taxon>Xylariomycetidae</taxon>
        <taxon>Xylariales</taxon>
        <taxon>Hypoxylaceae</taxon>
        <taxon>Daldinia</taxon>
    </lineage>
</organism>
<dbReference type="InterPro" id="IPR026777">
    <property type="entry name" value="PRM1"/>
</dbReference>
<dbReference type="AlphaFoldDB" id="A0AAX6MQV9"/>
<evidence type="ECO:0000256" key="4">
    <source>
        <dbReference type="ARBA" id="ARBA00022475"/>
    </source>
</evidence>
<evidence type="ECO:0000313" key="13">
    <source>
        <dbReference type="Proteomes" id="UP001369815"/>
    </source>
</evidence>
<proteinExistence type="inferred from homology"/>
<dbReference type="GO" id="GO:0032220">
    <property type="term" value="P:plasma membrane fusion involved in cytogamy"/>
    <property type="evidence" value="ECO:0007669"/>
    <property type="project" value="TreeGrafter"/>
</dbReference>
<dbReference type="EMBL" id="JBANMG010000003">
    <property type="protein sequence ID" value="KAK6955028.1"/>
    <property type="molecule type" value="Genomic_DNA"/>
</dbReference>
<feature type="region of interest" description="Disordered" evidence="11">
    <location>
        <begin position="696"/>
        <end position="798"/>
    </location>
</feature>
<keyword evidence="4 10" id="KW-1003">Cell membrane</keyword>
<name>A0AAX6MQV9_9PEZI</name>
<evidence type="ECO:0000313" key="12">
    <source>
        <dbReference type="EMBL" id="KAK6955028.1"/>
    </source>
</evidence>
<evidence type="ECO:0000256" key="11">
    <source>
        <dbReference type="SAM" id="MobiDB-lite"/>
    </source>
</evidence>
<sequence>MAIFREQEGFPQVPSSLRHDAYETKDVRSMKIRELISQSSAKGPTPYLGLGSRLSQIWFNRWTILLLLVLVNFLLTIGSLNGNLDDAKVKALAACTKVEDVGSAMASMPHYLSVGVNRLTASGITESVHALMKILDMILTGIEQLILFVIGMMTDTYVCLITMVVHGALNASSLVITETTEAMNDAIDGVAKAINGTADDLQKPVDTMYSIINGAINAGEQATSAVGGAINTATAAVGGAIETAIGGIGDIFNKRDDIPPPPEITGTVFKRIDIPPKPQIAGDIKAVAAKLSNVNINTTGFVSDLDALNQELPDFDDIKNLTAMAVSFPFNLIREQLTKAYGNWEFNDTVFPVAKKEALSFCSDNTAINDFFDGLYEIAHTAKIVAIVVLILLAIAACIPMAYIEIRRWRRSQISASDAYDDMDLVYMSSRPTTARVGYWIASKVGEKRRVLVRWCIAYATSLPALFVLSLALAGFFSCFCQWMLLNTIQKEVPELANQVGDFANQVVGTLDGVSQKWADDANGVITSFSTEINDDILGKVTNGTAAINNTLNTFMTEIDKGLTTVFGHTMFKDLAANTVRCLIGLKVESVQKGLTWVHDHAHINFPVFPNDVFSVGAAKSISGDSDLTSFLASPSSVTTDEITGSVTHVTDWLRSNIIQDALVATGLLLVYVIIVLIGVIRTLVGHSDAAGDARKRRIDNFDPSQPAGGMQMPQFSGAGDTSAHSDHQTSPFARDDAFSRGAVHGGPVTTEEAPPYTRHSTYVQYGDTKRADHDPFPPNYNGGRALTEDPFRDPKHG</sequence>
<evidence type="ECO:0000256" key="10">
    <source>
        <dbReference type="RuleBase" id="RU366035"/>
    </source>
</evidence>
<comment type="subcellular location">
    <subcellularLocation>
        <location evidence="2 10">Cell membrane</location>
        <topology evidence="2 10">Multi-pass membrane protein</topology>
    </subcellularLocation>
</comment>
<evidence type="ECO:0000256" key="7">
    <source>
        <dbReference type="ARBA" id="ARBA00022989"/>
    </source>
</evidence>
<keyword evidence="13" id="KW-1185">Reference proteome</keyword>
<keyword evidence="7 10" id="KW-1133">Transmembrane helix</keyword>
<feature type="compositionally biased region" description="Basic and acidic residues" evidence="11">
    <location>
        <begin position="724"/>
        <end position="739"/>
    </location>
</feature>
<protein>
    <recommendedName>
        <fullName evidence="10">Plasma membrane fusion protein PRM1</fullName>
    </recommendedName>
</protein>
<comment type="function">
    <text evidence="1 10">Involved in cell fusion during mating by stabilizing the plasma membrane fusion event.</text>
</comment>
<evidence type="ECO:0000256" key="2">
    <source>
        <dbReference type="ARBA" id="ARBA00004651"/>
    </source>
</evidence>
<dbReference type="GO" id="GO:0043332">
    <property type="term" value="C:mating projection tip"/>
    <property type="evidence" value="ECO:0007669"/>
    <property type="project" value="UniProtKB-UniRule"/>
</dbReference>
<evidence type="ECO:0000256" key="5">
    <source>
        <dbReference type="ARBA" id="ARBA00022692"/>
    </source>
</evidence>
<evidence type="ECO:0000256" key="3">
    <source>
        <dbReference type="ARBA" id="ARBA00010780"/>
    </source>
</evidence>
<feature type="transmembrane region" description="Helical" evidence="10">
    <location>
        <begin position="452"/>
        <end position="477"/>
    </location>
</feature>
<evidence type="ECO:0000256" key="8">
    <source>
        <dbReference type="ARBA" id="ARBA00023136"/>
    </source>
</evidence>
<feature type="transmembrane region" description="Helical" evidence="10">
    <location>
        <begin position="662"/>
        <end position="685"/>
    </location>
</feature>
<dbReference type="GO" id="GO:0005886">
    <property type="term" value="C:plasma membrane"/>
    <property type="evidence" value="ECO:0007669"/>
    <property type="project" value="UniProtKB-SubCell"/>
</dbReference>
<evidence type="ECO:0000256" key="9">
    <source>
        <dbReference type="ARBA" id="ARBA00023180"/>
    </source>
</evidence>
<comment type="similarity">
    <text evidence="3 10">Belongs to the PRM1 family.</text>
</comment>
<keyword evidence="8 10" id="KW-0472">Membrane</keyword>
<dbReference type="Proteomes" id="UP001369815">
    <property type="component" value="Unassembled WGS sequence"/>
</dbReference>
<accession>A0AAX6MQV9</accession>